<dbReference type="AlphaFoldDB" id="A0AAV6MB42"/>
<dbReference type="InterPro" id="IPR008502">
    <property type="entry name" value="Prolamin-like"/>
</dbReference>
<dbReference type="Pfam" id="PF05617">
    <property type="entry name" value="Prolamin_like"/>
    <property type="match status" value="1"/>
</dbReference>
<comment type="caution">
    <text evidence="4">The sequence shown here is derived from an EMBL/GenBank/DDBJ whole genome shotgun (WGS) entry which is preliminary data.</text>
</comment>
<keyword evidence="1 2" id="KW-0732">Signal</keyword>
<evidence type="ECO:0000256" key="2">
    <source>
        <dbReference type="SAM" id="SignalP"/>
    </source>
</evidence>
<feature type="signal peptide" evidence="2">
    <location>
        <begin position="1"/>
        <end position="22"/>
    </location>
</feature>
<protein>
    <recommendedName>
        <fullName evidence="3">Prolamin-like domain-containing protein</fullName>
    </recommendedName>
</protein>
<accession>A0AAV6MB42</accession>
<feature type="domain" description="Prolamin-like" evidence="3">
    <location>
        <begin position="46"/>
        <end position="113"/>
    </location>
</feature>
<reference evidence="4 5" key="1">
    <citation type="journal article" date="2021" name="Hortic Res">
        <title>The domestication of Cucurbita argyrosperma as revealed by the genome of its wild relative.</title>
        <authorList>
            <person name="Barrera-Redondo J."/>
            <person name="Sanchez-de la Vega G."/>
            <person name="Aguirre-Liguori J.A."/>
            <person name="Castellanos-Morales G."/>
            <person name="Gutierrez-Guerrero Y.T."/>
            <person name="Aguirre-Dugua X."/>
            <person name="Aguirre-Planter E."/>
            <person name="Tenaillon M.I."/>
            <person name="Lira-Saade R."/>
            <person name="Eguiarte L.E."/>
        </authorList>
    </citation>
    <scope>NUCLEOTIDE SEQUENCE [LARGE SCALE GENOMIC DNA]</scope>
    <source>
        <strain evidence="4">JBR-2021</strain>
    </source>
</reference>
<feature type="non-terminal residue" evidence="4">
    <location>
        <position position="1"/>
    </location>
</feature>
<dbReference type="EMBL" id="JAGKQH010000015">
    <property type="protein sequence ID" value="KAG6578867.1"/>
    <property type="molecule type" value="Genomic_DNA"/>
</dbReference>
<keyword evidence="5" id="KW-1185">Reference proteome</keyword>
<feature type="chain" id="PRO_5043327764" description="Prolamin-like domain-containing protein" evidence="2">
    <location>
        <begin position="23"/>
        <end position="125"/>
    </location>
</feature>
<evidence type="ECO:0000313" key="5">
    <source>
        <dbReference type="Proteomes" id="UP000685013"/>
    </source>
</evidence>
<evidence type="ECO:0000259" key="3">
    <source>
        <dbReference type="Pfam" id="PF05617"/>
    </source>
</evidence>
<proteinExistence type="predicted"/>
<dbReference type="Proteomes" id="UP000685013">
    <property type="component" value="Chromosome 15"/>
</dbReference>
<name>A0AAV6MB42_9ROSI</name>
<organism evidence="4 5">
    <name type="scientific">Cucurbita argyrosperma subsp. sororia</name>
    <dbReference type="NCBI Taxonomy" id="37648"/>
    <lineage>
        <taxon>Eukaryota</taxon>
        <taxon>Viridiplantae</taxon>
        <taxon>Streptophyta</taxon>
        <taxon>Embryophyta</taxon>
        <taxon>Tracheophyta</taxon>
        <taxon>Spermatophyta</taxon>
        <taxon>Magnoliopsida</taxon>
        <taxon>eudicotyledons</taxon>
        <taxon>Gunneridae</taxon>
        <taxon>Pentapetalae</taxon>
        <taxon>rosids</taxon>
        <taxon>fabids</taxon>
        <taxon>Cucurbitales</taxon>
        <taxon>Cucurbitaceae</taxon>
        <taxon>Cucurbiteae</taxon>
        <taxon>Cucurbita</taxon>
    </lineage>
</organism>
<evidence type="ECO:0000313" key="4">
    <source>
        <dbReference type="EMBL" id="KAG6578867.1"/>
    </source>
</evidence>
<evidence type="ECO:0000256" key="1">
    <source>
        <dbReference type="ARBA" id="ARBA00022729"/>
    </source>
</evidence>
<sequence>MGAMVILLLAINLAFLAQPSTADDDYNSPIWDRWVDEDRGINLRPCLDMMKSAKCQVELYNYYFNISKKELDLNCCVFVKVMGKRCARAFAGWFRFPEFEVFELNPMKVYKNCVGRLDALPPAPF</sequence>
<gene>
    <name evidence="4" type="ORF">SDJN03_23315</name>
</gene>